<dbReference type="RefSeq" id="XP_013346518.1">
    <property type="nucleotide sequence ID" value="XM_013491064.1"/>
</dbReference>
<reference evidence="2 3" key="1">
    <citation type="journal article" date="2014" name="BMC Genomics">
        <title>Genome sequencing of four Aureobasidium pullulans varieties: biotechnological potential, stress tolerance, and description of new species.</title>
        <authorList>
            <person name="Gostin Ar C."/>
            <person name="Ohm R.A."/>
            <person name="Kogej T."/>
            <person name="Sonjak S."/>
            <person name="Turk M."/>
            <person name="Zajc J."/>
            <person name="Zalar P."/>
            <person name="Grube M."/>
            <person name="Sun H."/>
            <person name="Han J."/>
            <person name="Sharma A."/>
            <person name="Chiniquy J."/>
            <person name="Ngan C.Y."/>
            <person name="Lipzen A."/>
            <person name="Barry K."/>
            <person name="Grigoriev I.V."/>
            <person name="Gunde-Cimerman N."/>
        </authorList>
    </citation>
    <scope>NUCLEOTIDE SEQUENCE [LARGE SCALE GENOMIC DNA]</scope>
    <source>
        <strain evidence="2 3">EXF-2481</strain>
    </source>
</reference>
<dbReference type="EMBL" id="KL584753">
    <property type="protein sequence ID" value="KEQ97755.1"/>
    <property type="molecule type" value="Genomic_DNA"/>
</dbReference>
<dbReference type="InParanoid" id="A0A074YJ83"/>
<feature type="transmembrane region" description="Helical" evidence="1">
    <location>
        <begin position="98"/>
        <end position="114"/>
    </location>
</feature>
<dbReference type="HOGENOM" id="CLU_1740147_0_0_1"/>
<sequence length="150" mass="16773">MALFRLLQTLPRLPLRPNYSVGKTRRTASSLLTDNERLNHHGPRAVSSSIFFDFSLIYYGLSAAVPLILENAISLSSGFWVGFDKSLVFMRFVSHSQPPLWLFFGVFLVLLFCFQKEVAMDSEVGVWQTKALGSVVWGGEQNAVTKAGQK</sequence>
<gene>
    <name evidence="2" type="ORF">AUEXF2481DRAFT_543656</name>
</gene>
<evidence type="ECO:0000313" key="3">
    <source>
        <dbReference type="Proteomes" id="UP000030641"/>
    </source>
</evidence>
<accession>A0A074YJ83</accession>
<dbReference type="AlphaFoldDB" id="A0A074YJ83"/>
<keyword evidence="1" id="KW-0472">Membrane</keyword>
<protein>
    <submittedName>
        <fullName evidence="2">Uncharacterized protein</fullName>
    </submittedName>
</protein>
<keyword evidence="1" id="KW-1133">Transmembrane helix</keyword>
<dbReference type="GeneID" id="25368961"/>
<organism evidence="2 3">
    <name type="scientific">Aureobasidium subglaciale (strain EXF-2481)</name>
    <name type="common">Aureobasidium pullulans var. subglaciale</name>
    <dbReference type="NCBI Taxonomy" id="1043005"/>
    <lineage>
        <taxon>Eukaryota</taxon>
        <taxon>Fungi</taxon>
        <taxon>Dikarya</taxon>
        <taxon>Ascomycota</taxon>
        <taxon>Pezizomycotina</taxon>
        <taxon>Dothideomycetes</taxon>
        <taxon>Dothideomycetidae</taxon>
        <taxon>Dothideales</taxon>
        <taxon>Saccotheciaceae</taxon>
        <taxon>Aureobasidium</taxon>
    </lineage>
</organism>
<proteinExistence type="predicted"/>
<evidence type="ECO:0000313" key="2">
    <source>
        <dbReference type="EMBL" id="KEQ97755.1"/>
    </source>
</evidence>
<name>A0A074YJ83_AURSE</name>
<keyword evidence="1" id="KW-0812">Transmembrane</keyword>
<dbReference type="Proteomes" id="UP000030641">
    <property type="component" value="Unassembled WGS sequence"/>
</dbReference>
<keyword evidence="3" id="KW-1185">Reference proteome</keyword>
<evidence type="ECO:0000256" key="1">
    <source>
        <dbReference type="SAM" id="Phobius"/>
    </source>
</evidence>